<dbReference type="UniPathway" id="UPA00049">
    <property type="reaction ID" value="UER00062"/>
</dbReference>
<dbReference type="GO" id="GO:0009098">
    <property type="term" value="P:L-leucine biosynthetic process"/>
    <property type="evidence" value="ECO:0007669"/>
    <property type="project" value="UniProtKB-UniPathway"/>
</dbReference>
<dbReference type="UniPathway" id="UPA00047">
    <property type="reaction ID" value="UER00058"/>
</dbReference>
<dbReference type="PIRSF" id="PIRSF006468">
    <property type="entry name" value="BCAT1"/>
    <property type="match status" value="1"/>
</dbReference>
<evidence type="ECO:0000256" key="19">
    <source>
        <dbReference type="RuleBase" id="RU004516"/>
    </source>
</evidence>
<dbReference type="InterPro" id="IPR018300">
    <property type="entry name" value="Aminotrans_IV_CS"/>
</dbReference>
<comment type="caution">
    <text evidence="22">The sequence shown here is derived from an EMBL/GenBank/DDBJ whole genome shotgun (WGS) entry which is preliminary data.</text>
</comment>
<comment type="similarity">
    <text evidence="6 18">Belongs to the class-IV pyridoxal-phosphate-dependent aminotransferase family.</text>
</comment>
<dbReference type="Gene3D" id="3.20.10.10">
    <property type="entry name" value="D-amino Acid Aminotransferase, subunit A, domain 2"/>
    <property type="match status" value="1"/>
</dbReference>
<evidence type="ECO:0000256" key="12">
    <source>
        <dbReference type="ARBA" id="ARBA00022898"/>
    </source>
</evidence>
<comment type="catalytic activity">
    <reaction evidence="16 20">
        <text>L-leucine + 2-oxoglutarate = 4-methyl-2-oxopentanoate + L-glutamate</text>
        <dbReference type="Rhea" id="RHEA:18321"/>
        <dbReference type="ChEBI" id="CHEBI:16810"/>
        <dbReference type="ChEBI" id="CHEBI:17865"/>
        <dbReference type="ChEBI" id="CHEBI:29985"/>
        <dbReference type="ChEBI" id="CHEBI:57427"/>
        <dbReference type="EC" id="2.6.1.42"/>
    </reaction>
</comment>
<keyword evidence="13 20" id="KW-0100">Branched-chain amino acid biosynthesis</keyword>
<proteinExistence type="inferred from homology"/>
<evidence type="ECO:0000256" key="1">
    <source>
        <dbReference type="ARBA" id="ARBA00001933"/>
    </source>
</evidence>
<evidence type="ECO:0000313" key="22">
    <source>
        <dbReference type="EMBL" id="TQV84627.1"/>
    </source>
</evidence>
<dbReference type="EC" id="2.6.1.42" evidence="7 20"/>
<evidence type="ECO:0000256" key="8">
    <source>
        <dbReference type="ARBA" id="ARBA00018179"/>
    </source>
</evidence>
<keyword evidence="9 20" id="KW-0032">Aminotransferase</keyword>
<accession>A0A545U589</accession>
<dbReference type="PROSITE" id="PS00770">
    <property type="entry name" value="AA_TRANSFER_CLASS_4"/>
    <property type="match status" value="1"/>
</dbReference>
<evidence type="ECO:0000256" key="13">
    <source>
        <dbReference type="ARBA" id="ARBA00023304"/>
    </source>
</evidence>
<keyword evidence="23" id="KW-1185">Reference proteome</keyword>
<keyword evidence="10 20" id="KW-0028">Amino-acid biosynthesis</keyword>
<comment type="function">
    <text evidence="2">Acts on leucine, isoleucine and valine.</text>
</comment>
<comment type="catalytic activity">
    <reaction evidence="14 20">
        <text>L-valine + 2-oxoglutarate = 3-methyl-2-oxobutanoate + L-glutamate</text>
        <dbReference type="Rhea" id="RHEA:24813"/>
        <dbReference type="ChEBI" id="CHEBI:11851"/>
        <dbReference type="ChEBI" id="CHEBI:16810"/>
        <dbReference type="ChEBI" id="CHEBI:29985"/>
        <dbReference type="ChEBI" id="CHEBI:57762"/>
        <dbReference type="EC" id="2.6.1.42"/>
    </reaction>
</comment>
<keyword evidence="11 20" id="KW-0808">Transferase</keyword>
<dbReference type="CDD" id="cd01557">
    <property type="entry name" value="BCAT_beta_family"/>
    <property type="match status" value="1"/>
</dbReference>
<dbReference type="GO" id="GO:0052656">
    <property type="term" value="F:L-isoleucine-2-oxoglutarate transaminase activity"/>
    <property type="evidence" value="ECO:0007669"/>
    <property type="project" value="RHEA"/>
</dbReference>
<reference evidence="22 23" key="1">
    <citation type="submission" date="2019-06" db="EMBL/GenBank/DDBJ databases">
        <title>Whole genome sequence for Cellvibrionaceae sp. R142.</title>
        <authorList>
            <person name="Wang G."/>
        </authorList>
    </citation>
    <scope>NUCLEOTIDE SEQUENCE [LARGE SCALE GENOMIC DNA]</scope>
    <source>
        <strain evidence="22 23">R142</strain>
    </source>
</reference>
<dbReference type="AlphaFoldDB" id="A0A545U589"/>
<evidence type="ECO:0000256" key="14">
    <source>
        <dbReference type="ARBA" id="ARBA00048212"/>
    </source>
</evidence>
<evidence type="ECO:0000256" key="5">
    <source>
        <dbReference type="ARBA" id="ARBA00005072"/>
    </source>
</evidence>
<comment type="catalytic activity">
    <reaction evidence="15 20">
        <text>L-isoleucine + 2-oxoglutarate = (S)-3-methyl-2-oxopentanoate + L-glutamate</text>
        <dbReference type="Rhea" id="RHEA:24801"/>
        <dbReference type="ChEBI" id="CHEBI:16810"/>
        <dbReference type="ChEBI" id="CHEBI:29985"/>
        <dbReference type="ChEBI" id="CHEBI:35146"/>
        <dbReference type="ChEBI" id="CHEBI:58045"/>
        <dbReference type="EC" id="2.6.1.42"/>
    </reaction>
</comment>
<dbReference type="SUPFAM" id="SSF56752">
    <property type="entry name" value="D-aminoacid aminotransferase-like PLP-dependent enzymes"/>
    <property type="match status" value="1"/>
</dbReference>
<dbReference type="NCBIfam" id="TIGR01123">
    <property type="entry name" value="ilvE_II"/>
    <property type="match status" value="1"/>
</dbReference>
<dbReference type="GO" id="GO:0052654">
    <property type="term" value="F:L-leucine-2-oxoglutarate transaminase activity"/>
    <property type="evidence" value="ECO:0007669"/>
    <property type="project" value="RHEA"/>
</dbReference>
<comment type="pathway">
    <text evidence="5 21">Amino-acid biosynthesis; L-leucine biosynthesis; L-leucine from 3-methyl-2-oxobutanoate: step 4/4.</text>
</comment>
<evidence type="ECO:0000256" key="15">
    <source>
        <dbReference type="ARBA" id="ARBA00048798"/>
    </source>
</evidence>
<dbReference type="GO" id="GO:0009099">
    <property type="term" value="P:L-valine biosynthetic process"/>
    <property type="evidence" value="ECO:0007669"/>
    <property type="project" value="UniProtKB-UniPathway"/>
</dbReference>
<evidence type="ECO:0000256" key="9">
    <source>
        <dbReference type="ARBA" id="ARBA00022576"/>
    </source>
</evidence>
<dbReference type="Gene3D" id="3.30.470.10">
    <property type="match status" value="1"/>
</dbReference>
<evidence type="ECO:0000256" key="20">
    <source>
        <dbReference type="RuleBase" id="RU004517"/>
    </source>
</evidence>
<evidence type="ECO:0000256" key="2">
    <source>
        <dbReference type="ARBA" id="ARBA00003109"/>
    </source>
</evidence>
<evidence type="ECO:0000256" key="10">
    <source>
        <dbReference type="ARBA" id="ARBA00022605"/>
    </source>
</evidence>
<evidence type="ECO:0000256" key="11">
    <source>
        <dbReference type="ARBA" id="ARBA00022679"/>
    </source>
</evidence>
<name>A0A545U589_9GAMM</name>
<evidence type="ECO:0000256" key="21">
    <source>
        <dbReference type="RuleBase" id="RU004519"/>
    </source>
</evidence>
<dbReference type="InterPro" id="IPR043132">
    <property type="entry name" value="BCAT-like_C"/>
</dbReference>
<dbReference type="GO" id="GO:0009097">
    <property type="term" value="P:isoleucine biosynthetic process"/>
    <property type="evidence" value="ECO:0007669"/>
    <property type="project" value="UniProtKB-UniPathway"/>
</dbReference>
<keyword evidence="12 19" id="KW-0663">Pyridoxal phosphate</keyword>
<feature type="modified residue" description="N6-(pyridoxal phosphate)lysine" evidence="17">
    <location>
        <position position="193"/>
    </location>
</feature>
<dbReference type="PANTHER" id="PTHR11825">
    <property type="entry name" value="SUBGROUP IIII AMINOTRANSFERASE"/>
    <property type="match status" value="1"/>
</dbReference>
<dbReference type="Proteomes" id="UP000319732">
    <property type="component" value="Unassembled WGS sequence"/>
</dbReference>
<dbReference type="NCBIfam" id="NF009897">
    <property type="entry name" value="PRK13357.1"/>
    <property type="match status" value="1"/>
</dbReference>
<dbReference type="PANTHER" id="PTHR11825:SF44">
    <property type="entry name" value="BRANCHED-CHAIN-AMINO-ACID AMINOTRANSFERASE"/>
    <property type="match status" value="1"/>
</dbReference>
<comment type="pathway">
    <text evidence="3 21">Amino-acid biosynthesis; L-isoleucine biosynthesis; L-isoleucine from 2-oxobutanoate: step 4/4.</text>
</comment>
<dbReference type="EMBL" id="VHSG01000005">
    <property type="protein sequence ID" value="TQV84627.1"/>
    <property type="molecule type" value="Genomic_DNA"/>
</dbReference>
<gene>
    <name evidence="22" type="ORF">FKG94_03640</name>
</gene>
<organism evidence="22 23">
    <name type="scientific">Exilibacterium tricleocarpae</name>
    <dbReference type="NCBI Taxonomy" id="2591008"/>
    <lineage>
        <taxon>Bacteria</taxon>
        <taxon>Pseudomonadati</taxon>
        <taxon>Pseudomonadota</taxon>
        <taxon>Gammaproteobacteria</taxon>
        <taxon>Cellvibrionales</taxon>
        <taxon>Cellvibrionaceae</taxon>
        <taxon>Exilibacterium</taxon>
    </lineage>
</organism>
<dbReference type="InterPro" id="IPR036038">
    <property type="entry name" value="Aminotransferase-like"/>
</dbReference>
<dbReference type="RefSeq" id="WP_142902833.1">
    <property type="nucleotide sequence ID" value="NZ_ML660088.1"/>
</dbReference>
<comment type="pathway">
    <text evidence="4 21">Amino-acid biosynthesis; L-valine biosynthesis; L-valine from pyruvate: step 4/4.</text>
</comment>
<evidence type="ECO:0000256" key="3">
    <source>
        <dbReference type="ARBA" id="ARBA00004824"/>
    </source>
</evidence>
<evidence type="ECO:0000256" key="6">
    <source>
        <dbReference type="ARBA" id="ARBA00009320"/>
    </source>
</evidence>
<dbReference type="OrthoDB" id="9804984at2"/>
<evidence type="ECO:0000256" key="7">
    <source>
        <dbReference type="ARBA" id="ARBA00013053"/>
    </source>
</evidence>
<protein>
    <recommendedName>
        <fullName evidence="8 20">Branched-chain-amino-acid aminotransferase</fullName>
        <ecNumber evidence="7 20">2.6.1.42</ecNumber>
    </recommendedName>
</protein>
<evidence type="ECO:0000256" key="17">
    <source>
        <dbReference type="PIRSR" id="PIRSR006468-1"/>
    </source>
</evidence>
<evidence type="ECO:0000256" key="18">
    <source>
        <dbReference type="RuleBase" id="RU004106"/>
    </source>
</evidence>
<dbReference type="InterPro" id="IPR043131">
    <property type="entry name" value="BCAT-like_N"/>
</dbReference>
<evidence type="ECO:0000256" key="16">
    <source>
        <dbReference type="ARBA" id="ARBA00049229"/>
    </source>
</evidence>
<evidence type="ECO:0000256" key="4">
    <source>
        <dbReference type="ARBA" id="ARBA00004931"/>
    </source>
</evidence>
<sequence>MRSIHVDTGVADALAAFEMPQRLGFGVLMAPVMYRCQYQDGRWWDAELMPYGPLQIDPAAKVLHYAQEIFEGLKAYRVDRDRAALFRPQMNWERMNLSARRLCMPDIPRDIFMQAVQTVTAYCEDFIPRNSGQSLYLRPFMFGTQPDLSVAAANSYSFLVIASPSEVYHSGSMRVLVERNDSRAAVGGTGAEKVGGNYAASLQSVQATLAKGFDQTLWLHPSDRRHIEELSGMNFFAVMEGELHTPALSGSILPGVTRDSLIQLARALDITVHERPMDIDDLLALIKSGTCTEAFACGTATIVSPISVLGDADGQVYELPDTPGPVARQLRQALLDIQEGRGSDRFDWMSPIPPECYP</sequence>
<dbReference type="Pfam" id="PF01063">
    <property type="entry name" value="Aminotran_4"/>
    <property type="match status" value="1"/>
</dbReference>
<dbReference type="GO" id="GO:0052655">
    <property type="term" value="F:L-valine-2-oxoglutarate transaminase activity"/>
    <property type="evidence" value="ECO:0007669"/>
    <property type="project" value="RHEA"/>
</dbReference>
<dbReference type="InterPro" id="IPR033939">
    <property type="entry name" value="BCAT_family"/>
</dbReference>
<dbReference type="InterPro" id="IPR005786">
    <property type="entry name" value="B_amino_transII"/>
</dbReference>
<comment type="cofactor">
    <cofactor evidence="1 19">
        <name>pyridoxal 5'-phosphate</name>
        <dbReference type="ChEBI" id="CHEBI:597326"/>
    </cofactor>
</comment>
<dbReference type="UniPathway" id="UPA00048">
    <property type="reaction ID" value="UER00073"/>
</dbReference>
<evidence type="ECO:0000313" key="23">
    <source>
        <dbReference type="Proteomes" id="UP000319732"/>
    </source>
</evidence>
<dbReference type="InterPro" id="IPR001544">
    <property type="entry name" value="Aminotrans_IV"/>
</dbReference>